<evidence type="ECO:0000256" key="1">
    <source>
        <dbReference type="SAM" id="MobiDB-lite"/>
    </source>
</evidence>
<evidence type="ECO:0000313" key="3">
    <source>
        <dbReference type="Proteomes" id="UP000324118"/>
    </source>
</evidence>
<evidence type="ECO:0000313" key="2">
    <source>
        <dbReference type="EMBL" id="QEP52875.1"/>
    </source>
</evidence>
<proteinExistence type="predicted"/>
<reference evidence="2 3" key="1">
    <citation type="submission" date="2019-07" db="EMBL/GenBank/DDBJ databases">
        <authorList>
            <person name="Letarov A.V."/>
        </authorList>
    </citation>
    <scope>NUCLEOTIDE SEQUENCE [LARGE SCALE GENOMIC DNA]</scope>
</reference>
<feature type="region of interest" description="Disordered" evidence="1">
    <location>
        <begin position="35"/>
        <end position="71"/>
    </location>
</feature>
<organism evidence="2 3">
    <name type="scientific">Burkholderia phage AMP1</name>
    <dbReference type="NCBI Taxonomy" id="2601683"/>
    <lineage>
        <taxon>Viruses</taxon>
        <taxon>Duplodnaviria</taxon>
        <taxon>Heunggongvirae</taxon>
        <taxon>Uroviricota</taxon>
        <taxon>Caudoviricetes</taxon>
        <taxon>Autographivirales</taxon>
        <taxon>Autonotataviridae</taxon>
        <taxon>Ampunavirus</taxon>
        <taxon>Ampunavirus BpAMP1</taxon>
    </lineage>
</organism>
<dbReference type="Proteomes" id="UP000324118">
    <property type="component" value="Segment"/>
</dbReference>
<protein>
    <submittedName>
        <fullName evidence="2">Uncharacterized protein</fullName>
    </submittedName>
</protein>
<sequence length="105" mass="11846">MCTRIGNDGPVTRANSLITKGFVRYDACLARAHTAPLRPRHPPCPPRHIHEATRRGAYGGIPTRTRRRYPHGLPDQFSVRVARGSLGYSGQIREQRGYEKRVNRG</sequence>
<accession>A0A5C2IBT1</accession>
<dbReference type="EMBL" id="MN191861">
    <property type="protein sequence ID" value="QEP52875.1"/>
    <property type="molecule type" value="Genomic_DNA"/>
</dbReference>
<gene>
    <name evidence="2" type="ORF">AMP1_48</name>
</gene>
<name>A0A5C2IBT1_9CAUD</name>